<evidence type="ECO:0000256" key="12">
    <source>
        <dbReference type="ARBA" id="ARBA00023012"/>
    </source>
</evidence>
<evidence type="ECO:0000256" key="8">
    <source>
        <dbReference type="ARBA" id="ARBA00022741"/>
    </source>
</evidence>
<dbReference type="EMBL" id="DF384213">
    <property type="protein sequence ID" value="GAE02138.1"/>
    <property type="molecule type" value="Genomic_DNA"/>
</dbReference>
<evidence type="ECO:0000256" key="5">
    <source>
        <dbReference type="ARBA" id="ARBA00022553"/>
    </source>
</evidence>
<dbReference type="PROSITE" id="PS50109">
    <property type="entry name" value="HIS_KIN"/>
    <property type="match status" value="1"/>
</dbReference>
<name>A0A0S6U5B8_CLOBO</name>
<keyword evidence="9 17" id="KW-0418">Kinase</keyword>
<evidence type="ECO:0000256" key="7">
    <source>
        <dbReference type="ARBA" id="ARBA00022692"/>
    </source>
</evidence>
<keyword evidence="13 14" id="KW-0472">Membrane</keyword>
<evidence type="ECO:0000256" key="3">
    <source>
        <dbReference type="ARBA" id="ARBA00012438"/>
    </source>
</evidence>
<keyword evidence="5" id="KW-0597">Phosphoprotein</keyword>
<comment type="subcellular location">
    <subcellularLocation>
        <location evidence="2">Cell membrane</location>
        <topology evidence="2">Multi-pass membrane protein</topology>
    </subcellularLocation>
</comment>
<dbReference type="FunFam" id="3.30.565.10:FF:000006">
    <property type="entry name" value="Sensor histidine kinase WalK"/>
    <property type="match status" value="1"/>
</dbReference>
<dbReference type="InterPro" id="IPR003661">
    <property type="entry name" value="HisK_dim/P_dom"/>
</dbReference>
<dbReference type="CDD" id="cd00082">
    <property type="entry name" value="HisKA"/>
    <property type="match status" value="1"/>
</dbReference>
<dbReference type="SUPFAM" id="SSF55874">
    <property type="entry name" value="ATPase domain of HSP90 chaperone/DNA topoisomerase II/histidine kinase"/>
    <property type="match status" value="1"/>
</dbReference>
<evidence type="ECO:0000256" key="9">
    <source>
        <dbReference type="ARBA" id="ARBA00022777"/>
    </source>
</evidence>
<dbReference type="PANTHER" id="PTHR45528:SF1">
    <property type="entry name" value="SENSOR HISTIDINE KINASE CPXA"/>
    <property type="match status" value="1"/>
</dbReference>
<dbReference type="FunFam" id="1.10.287.130:FF:000001">
    <property type="entry name" value="Two-component sensor histidine kinase"/>
    <property type="match status" value="1"/>
</dbReference>
<evidence type="ECO:0000259" key="16">
    <source>
        <dbReference type="PROSITE" id="PS50885"/>
    </source>
</evidence>
<dbReference type="PRINTS" id="PR00344">
    <property type="entry name" value="BCTRLSENSOR"/>
</dbReference>
<dbReference type="CDD" id="cd06225">
    <property type="entry name" value="HAMP"/>
    <property type="match status" value="1"/>
</dbReference>
<reference evidence="17" key="1">
    <citation type="submission" date="2013-10" db="EMBL/GenBank/DDBJ databases">
        <title>Draft genome sequence of Clostridium botulinum type B strain Osaka05.</title>
        <authorList>
            <person name="Sakaguchi Y."/>
            <person name="Hosomi K."/>
            <person name="Uchiyama J."/>
            <person name="Ogura Y."/>
            <person name="Sakaguchi M."/>
            <person name="Kohda T."/>
            <person name="Mukamoto M."/>
            <person name="Misawa N."/>
            <person name="Matsuzaki S."/>
            <person name="Hayashi T."/>
            <person name="Kozaki S."/>
        </authorList>
    </citation>
    <scope>NUCLEOTIDE SEQUENCE</scope>
    <source>
        <strain evidence="17">Osaka05</strain>
    </source>
</reference>
<evidence type="ECO:0000256" key="6">
    <source>
        <dbReference type="ARBA" id="ARBA00022679"/>
    </source>
</evidence>
<dbReference type="SUPFAM" id="SSF158472">
    <property type="entry name" value="HAMP domain-like"/>
    <property type="match status" value="1"/>
</dbReference>
<keyword evidence="10" id="KW-0067">ATP-binding</keyword>
<evidence type="ECO:0000259" key="15">
    <source>
        <dbReference type="PROSITE" id="PS50109"/>
    </source>
</evidence>
<dbReference type="Pfam" id="PF02518">
    <property type="entry name" value="HATPase_c"/>
    <property type="match status" value="1"/>
</dbReference>
<dbReference type="PANTHER" id="PTHR45528">
    <property type="entry name" value="SENSOR HISTIDINE KINASE CPXA"/>
    <property type="match status" value="1"/>
</dbReference>
<dbReference type="InterPro" id="IPR050398">
    <property type="entry name" value="HssS/ArlS-like"/>
</dbReference>
<dbReference type="GO" id="GO:0005886">
    <property type="term" value="C:plasma membrane"/>
    <property type="evidence" value="ECO:0007669"/>
    <property type="project" value="UniProtKB-SubCell"/>
</dbReference>
<evidence type="ECO:0000256" key="11">
    <source>
        <dbReference type="ARBA" id="ARBA00022989"/>
    </source>
</evidence>
<dbReference type="AlphaFoldDB" id="A0A0S6U5B8"/>
<dbReference type="RefSeq" id="WP_030034882.1">
    <property type="nucleotide sequence ID" value="NZ_DF384213.1"/>
</dbReference>
<dbReference type="InterPro" id="IPR005467">
    <property type="entry name" value="His_kinase_dom"/>
</dbReference>
<dbReference type="Gene3D" id="6.10.340.10">
    <property type="match status" value="1"/>
</dbReference>
<dbReference type="InterPro" id="IPR036097">
    <property type="entry name" value="HisK_dim/P_sf"/>
</dbReference>
<dbReference type="PROSITE" id="PS50885">
    <property type="entry name" value="HAMP"/>
    <property type="match status" value="1"/>
</dbReference>
<feature type="transmembrane region" description="Helical" evidence="14">
    <location>
        <begin position="7"/>
        <end position="26"/>
    </location>
</feature>
<evidence type="ECO:0000256" key="1">
    <source>
        <dbReference type="ARBA" id="ARBA00000085"/>
    </source>
</evidence>
<feature type="transmembrane region" description="Helical" evidence="14">
    <location>
        <begin position="173"/>
        <end position="192"/>
    </location>
</feature>
<dbReference type="SUPFAM" id="SSF47384">
    <property type="entry name" value="Homodimeric domain of signal transducing histidine kinase"/>
    <property type="match status" value="1"/>
</dbReference>
<sequence>MKISVRYKMLISFSFVFFIGIIALIYSTEKIINNNNEYIIEKEMKQVRKDIDIYLKQYFILNDIQPNKSVFKVEGKDITEELSYKIGDEVTLYSQSGEILWDSYADKGNKDSHEDLKLALKGKTSYSINKRNSKTFVSLSYPITLDNNNIGILRYTRDYTRLYKGSDHVINTIKIIAITLFLFIVLLSSILAKHITRPIIKLQEASRKVEDGDFEVKIRPSSKDEIGELAKSFKSMVDTIKEQIVTIKKDRDTLKELEMSRKIFFDNVTHELKTPITTILGYSQIIEENGFTDEEFFKKGIGHVIQESERLNRMVVELLNLSKNTYKDFSYEFTTIDLSNILSSTCEEMIIKAKRYNMVIKSKIEYGIKIKGDRDKLKQVFINIIDNAIKYGYVNSTIKIRAYIKDNNGIIEMEDKGEGIAPKDIENIFQPFFRVNKKSSREKGGNGLGLAIVKAIVEKHDGKIYIQSQIKEWTKVIIEFPLL</sequence>
<keyword evidence="7 14" id="KW-0812">Transmembrane</keyword>
<dbReference type="InterPro" id="IPR036890">
    <property type="entry name" value="HATPase_C_sf"/>
</dbReference>
<dbReference type="HOGENOM" id="CLU_000445_89_6_9"/>
<dbReference type="EC" id="2.7.13.3" evidence="3"/>
<evidence type="ECO:0000313" key="17">
    <source>
        <dbReference type="EMBL" id="GAE02138.1"/>
    </source>
</evidence>
<keyword evidence="12" id="KW-0902">Two-component regulatory system</keyword>
<gene>
    <name evidence="17" type="ORF">CBO05C_1828</name>
</gene>
<dbReference type="SMART" id="SM00387">
    <property type="entry name" value="HATPase_c"/>
    <property type="match status" value="1"/>
</dbReference>
<protein>
    <recommendedName>
        <fullName evidence="3">histidine kinase</fullName>
        <ecNumber evidence="3">2.7.13.3</ecNumber>
    </recommendedName>
</protein>
<dbReference type="Pfam" id="PF00512">
    <property type="entry name" value="HisKA"/>
    <property type="match status" value="1"/>
</dbReference>
<feature type="domain" description="HAMP" evidence="16">
    <location>
        <begin position="193"/>
        <end position="245"/>
    </location>
</feature>
<dbReference type="SMART" id="SM00304">
    <property type="entry name" value="HAMP"/>
    <property type="match status" value="1"/>
</dbReference>
<comment type="catalytic activity">
    <reaction evidence="1">
        <text>ATP + protein L-histidine = ADP + protein N-phospho-L-histidine.</text>
        <dbReference type="EC" id="2.7.13.3"/>
    </reaction>
</comment>
<dbReference type="Gene3D" id="1.10.287.130">
    <property type="match status" value="1"/>
</dbReference>
<evidence type="ECO:0000256" key="10">
    <source>
        <dbReference type="ARBA" id="ARBA00022840"/>
    </source>
</evidence>
<evidence type="ECO:0000256" key="14">
    <source>
        <dbReference type="SAM" id="Phobius"/>
    </source>
</evidence>
<organism evidence="17">
    <name type="scientific">Clostridium botulinum B str. Osaka05</name>
    <dbReference type="NCBI Taxonomy" id="1407017"/>
    <lineage>
        <taxon>Bacteria</taxon>
        <taxon>Bacillati</taxon>
        <taxon>Bacillota</taxon>
        <taxon>Clostridia</taxon>
        <taxon>Eubacteriales</taxon>
        <taxon>Clostridiaceae</taxon>
        <taxon>Clostridium</taxon>
    </lineage>
</organism>
<evidence type="ECO:0000256" key="4">
    <source>
        <dbReference type="ARBA" id="ARBA00022475"/>
    </source>
</evidence>
<accession>A0A0S6U5B8</accession>
<keyword evidence="8" id="KW-0547">Nucleotide-binding</keyword>
<evidence type="ECO:0000256" key="13">
    <source>
        <dbReference type="ARBA" id="ARBA00023136"/>
    </source>
</evidence>
<keyword evidence="4" id="KW-1003">Cell membrane</keyword>
<dbReference type="GO" id="GO:0000155">
    <property type="term" value="F:phosphorelay sensor kinase activity"/>
    <property type="evidence" value="ECO:0007669"/>
    <property type="project" value="InterPro"/>
</dbReference>
<dbReference type="Proteomes" id="UP000054164">
    <property type="component" value="Unassembled WGS sequence"/>
</dbReference>
<dbReference type="Pfam" id="PF00672">
    <property type="entry name" value="HAMP"/>
    <property type="match status" value="1"/>
</dbReference>
<dbReference type="InterPro" id="IPR003660">
    <property type="entry name" value="HAMP_dom"/>
</dbReference>
<keyword evidence="11 14" id="KW-1133">Transmembrane helix</keyword>
<dbReference type="InterPro" id="IPR003594">
    <property type="entry name" value="HATPase_dom"/>
</dbReference>
<dbReference type="SMART" id="SM00388">
    <property type="entry name" value="HisKA"/>
    <property type="match status" value="1"/>
</dbReference>
<dbReference type="Gene3D" id="3.30.565.10">
    <property type="entry name" value="Histidine kinase-like ATPase, C-terminal domain"/>
    <property type="match status" value="1"/>
</dbReference>
<dbReference type="GO" id="GO:0005524">
    <property type="term" value="F:ATP binding"/>
    <property type="evidence" value="ECO:0007669"/>
    <property type="project" value="UniProtKB-KW"/>
</dbReference>
<dbReference type="InterPro" id="IPR004358">
    <property type="entry name" value="Sig_transdc_His_kin-like_C"/>
</dbReference>
<proteinExistence type="predicted"/>
<evidence type="ECO:0000256" key="2">
    <source>
        <dbReference type="ARBA" id="ARBA00004651"/>
    </source>
</evidence>
<keyword evidence="6" id="KW-0808">Transferase</keyword>
<feature type="domain" description="Histidine kinase" evidence="15">
    <location>
        <begin position="267"/>
        <end position="483"/>
    </location>
</feature>